<keyword evidence="9 10" id="KW-0472">Membrane</keyword>
<dbReference type="KEGG" id="nik:F5I99_02560"/>
<comment type="similarity">
    <text evidence="3 10">Belongs to the FliL family.</text>
</comment>
<evidence type="ECO:0000256" key="3">
    <source>
        <dbReference type="ARBA" id="ARBA00008281"/>
    </source>
</evidence>
<keyword evidence="10" id="KW-0997">Cell inner membrane</keyword>
<keyword evidence="8 10" id="KW-1133">Transmembrane helix</keyword>
<evidence type="ECO:0000256" key="10">
    <source>
        <dbReference type="RuleBase" id="RU364125"/>
    </source>
</evidence>
<protein>
    <recommendedName>
        <fullName evidence="10">Flagellar protein FliL</fullName>
    </recommendedName>
</protein>
<dbReference type="PANTHER" id="PTHR35091">
    <property type="entry name" value="FLAGELLAR PROTEIN FLIL"/>
    <property type="match status" value="1"/>
</dbReference>
<proteinExistence type="inferred from homology"/>
<dbReference type="GO" id="GO:0071978">
    <property type="term" value="P:bacterial-type flagellum-dependent swarming motility"/>
    <property type="evidence" value="ECO:0007669"/>
    <property type="project" value="TreeGrafter"/>
</dbReference>
<evidence type="ECO:0000256" key="6">
    <source>
        <dbReference type="ARBA" id="ARBA00022692"/>
    </source>
</evidence>
<evidence type="ECO:0000256" key="8">
    <source>
        <dbReference type="ARBA" id="ARBA00022989"/>
    </source>
</evidence>
<evidence type="ECO:0000256" key="1">
    <source>
        <dbReference type="ARBA" id="ARBA00002254"/>
    </source>
</evidence>
<keyword evidence="5 10" id="KW-0145">Chemotaxis</keyword>
<dbReference type="GO" id="GO:0005886">
    <property type="term" value="C:plasma membrane"/>
    <property type="evidence" value="ECO:0007669"/>
    <property type="project" value="UniProtKB-SubCell"/>
</dbReference>
<dbReference type="Proteomes" id="UP000325606">
    <property type="component" value="Chromosome"/>
</dbReference>
<dbReference type="AlphaFoldDB" id="A0A5J6LAD8"/>
<evidence type="ECO:0000256" key="2">
    <source>
        <dbReference type="ARBA" id="ARBA00004162"/>
    </source>
</evidence>
<evidence type="ECO:0000313" key="12">
    <source>
        <dbReference type="Proteomes" id="UP000325606"/>
    </source>
</evidence>
<keyword evidence="11" id="KW-0966">Cell projection</keyword>
<feature type="transmembrane region" description="Helical" evidence="10">
    <location>
        <begin position="21"/>
        <end position="43"/>
    </location>
</feature>
<comment type="subcellular location">
    <subcellularLocation>
        <location evidence="10">Cell inner membrane</location>
    </subcellularLocation>
    <subcellularLocation>
        <location evidence="2">Cell membrane</location>
        <topology evidence="2">Single-pass membrane protein</topology>
    </subcellularLocation>
</comment>
<keyword evidence="12" id="KW-1185">Reference proteome</keyword>
<evidence type="ECO:0000256" key="5">
    <source>
        <dbReference type="ARBA" id="ARBA00022500"/>
    </source>
</evidence>
<dbReference type="EMBL" id="CP044222">
    <property type="protein sequence ID" value="QEW05465.1"/>
    <property type="molecule type" value="Genomic_DNA"/>
</dbReference>
<evidence type="ECO:0000256" key="4">
    <source>
        <dbReference type="ARBA" id="ARBA00022475"/>
    </source>
</evidence>
<gene>
    <name evidence="11" type="ORF">F5I99_02560</name>
</gene>
<dbReference type="Pfam" id="PF03748">
    <property type="entry name" value="FliL"/>
    <property type="match status" value="1"/>
</dbReference>
<dbReference type="RefSeq" id="WP_151053510.1">
    <property type="nucleotide sequence ID" value="NZ_CP044222.1"/>
</dbReference>
<evidence type="ECO:0000313" key="11">
    <source>
        <dbReference type="EMBL" id="QEW05465.1"/>
    </source>
</evidence>
<name>A0A5J6LAD8_9GAMM</name>
<keyword evidence="6 10" id="KW-0812">Transmembrane</keyword>
<organism evidence="11 12">
    <name type="scientific">Nitrincola iocasae</name>
    <dbReference type="NCBI Taxonomy" id="2614693"/>
    <lineage>
        <taxon>Bacteria</taxon>
        <taxon>Pseudomonadati</taxon>
        <taxon>Pseudomonadota</taxon>
        <taxon>Gammaproteobacteria</taxon>
        <taxon>Oceanospirillales</taxon>
        <taxon>Oceanospirillaceae</taxon>
        <taxon>Nitrincola</taxon>
    </lineage>
</organism>
<sequence>MADKDAQADAAPVPKSGKKKLIIILAASLLLVLLVGGAAFFLLSGGEDETEVAAENVPTEAIYIKLRTLEGRPMFVASLENPDGNRHFMQIYAEAKTRDPAVEQLLSQHMPLVVARLNTLFTTSDPKALRSVEGVRVLQNDATALVNRLVEDRGGVAGVEIVLFTNFVMQ</sequence>
<dbReference type="PANTHER" id="PTHR35091:SF2">
    <property type="entry name" value="FLAGELLAR PROTEIN FLIL"/>
    <property type="match status" value="1"/>
</dbReference>
<dbReference type="InterPro" id="IPR005503">
    <property type="entry name" value="FliL"/>
</dbReference>
<dbReference type="GO" id="GO:0009425">
    <property type="term" value="C:bacterial-type flagellum basal body"/>
    <property type="evidence" value="ECO:0007669"/>
    <property type="project" value="InterPro"/>
</dbReference>
<keyword evidence="11" id="KW-0282">Flagellum</keyword>
<evidence type="ECO:0000256" key="7">
    <source>
        <dbReference type="ARBA" id="ARBA00022779"/>
    </source>
</evidence>
<keyword evidence="4" id="KW-1003">Cell membrane</keyword>
<keyword evidence="7 10" id="KW-0283">Flagellar rotation</keyword>
<evidence type="ECO:0000256" key="9">
    <source>
        <dbReference type="ARBA" id="ARBA00023136"/>
    </source>
</evidence>
<reference evidence="11 12" key="1">
    <citation type="submission" date="2019-09" db="EMBL/GenBank/DDBJ databases">
        <title>Nitrincola iocasae sp. nov., a bacterium isolated from the sediment collected at a cold seep field in South China Sea.</title>
        <authorList>
            <person name="Zhang H."/>
            <person name="Wang H."/>
            <person name="Li C."/>
        </authorList>
    </citation>
    <scope>NUCLEOTIDE SEQUENCE [LARGE SCALE GENOMIC DNA]</scope>
    <source>
        <strain evidence="11 12">KXZD1103</strain>
    </source>
</reference>
<keyword evidence="11" id="KW-0969">Cilium</keyword>
<dbReference type="GO" id="GO:0006935">
    <property type="term" value="P:chemotaxis"/>
    <property type="evidence" value="ECO:0007669"/>
    <property type="project" value="UniProtKB-KW"/>
</dbReference>
<accession>A0A5J6LAD8</accession>
<comment type="function">
    <text evidence="1 10">Controls the rotational direction of flagella during chemotaxis.</text>
</comment>